<organism evidence="1 2">
    <name type="scientific">Shewanella pneumatophori</name>
    <dbReference type="NCBI Taxonomy" id="314092"/>
    <lineage>
        <taxon>Bacteria</taxon>
        <taxon>Pseudomonadati</taxon>
        <taxon>Pseudomonadota</taxon>
        <taxon>Gammaproteobacteria</taxon>
        <taxon>Alteromonadales</taxon>
        <taxon>Shewanellaceae</taxon>
        <taxon>Shewanella</taxon>
    </lineage>
</organism>
<evidence type="ECO:0000313" key="2">
    <source>
        <dbReference type="Proteomes" id="UP001139293"/>
    </source>
</evidence>
<reference evidence="1" key="1">
    <citation type="submission" date="2022-01" db="EMBL/GenBank/DDBJ databases">
        <title>Whole genome-based taxonomy of the Shewanellaceae.</title>
        <authorList>
            <person name="Martin-Rodriguez A.J."/>
        </authorList>
    </citation>
    <scope>NUCLEOTIDE SEQUENCE</scope>
    <source>
        <strain evidence="1">KCTC 23973</strain>
    </source>
</reference>
<evidence type="ECO:0000313" key="1">
    <source>
        <dbReference type="EMBL" id="MCL1139386.1"/>
    </source>
</evidence>
<proteinExistence type="predicted"/>
<comment type="caution">
    <text evidence="1">The sequence shown here is derived from an EMBL/GenBank/DDBJ whole genome shotgun (WGS) entry which is preliminary data.</text>
</comment>
<keyword evidence="2" id="KW-1185">Reference proteome</keyword>
<dbReference type="AlphaFoldDB" id="A0A9X1ZP58"/>
<dbReference type="EMBL" id="JAKILB010000007">
    <property type="protein sequence ID" value="MCL1139386.1"/>
    <property type="molecule type" value="Genomic_DNA"/>
</dbReference>
<name>A0A9X1ZP58_9GAMM</name>
<protein>
    <submittedName>
        <fullName evidence="1">Uncharacterized protein</fullName>
    </submittedName>
</protein>
<accession>A0A9X1ZP58</accession>
<dbReference type="Proteomes" id="UP001139293">
    <property type="component" value="Unassembled WGS sequence"/>
</dbReference>
<dbReference type="RefSeq" id="WP_248950539.1">
    <property type="nucleotide sequence ID" value="NZ_JAKILB010000007.1"/>
</dbReference>
<gene>
    <name evidence="1" type="ORF">L2740_12620</name>
</gene>
<sequence length="186" mass="21704">MSDYFFIRENQPTPIYEVAEEFEEAAFSTRFTYPSAPVPVIATHKPEQEYAIADILLEPEFAISQRLFDSLALEPLYGSNWIPLKLFDQGEHDFMMLQLAHEIDVICHEQSVFKRFKRGYISGMKTLVIDTDKLAQIPLYKRQMFRDSAWGFHTFFHKDIVDQIMRHSPTGIEFVAIENFNQAWAG</sequence>